<protein>
    <submittedName>
        <fullName evidence="3">Os03g0283650 protein</fullName>
    </submittedName>
</protein>
<evidence type="ECO:0000256" key="1">
    <source>
        <dbReference type="SAM" id="MobiDB-lite"/>
    </source>
</evidence>
<dbReference type="PaxDb" id="39947-A0A0P0VW71"/>
<sequence>MVSTVGSVSSLGGGGCGAPSFATPFTAGATTRLLLPTPSDPIPSPPPPPPPECGKEHRPLTGACAGGGHRNQRHAAVALVAVAAAVVVVVGR</sequence>
<reference evidence="3 4" key="2">
    <citation type="journal article" date="2013" name="Plant Cell Physiol.">
        <title>Rice Annotation Project Database (RAP-DB): an integrative and interactive database for rice genomics.</title>
        <authorList>
            <person name="Sakai H."/>
            <person name="Lee S.S."/>
            <person name="Tanaka T."/>
            <person name="Numa H."/>
            <person name="Kim J."/>
            <person name="Kawahara Y."/>
            <person name="Wakimoto H."/>
            <person name="Yang C.C."/>
            <person name="Iwamoto M."/>
            <person name="Abe T."/>
            <person name="Yamada Y."/>
            <person name="Muto A."/>
            <person name="Inokuchi H."/>
            <person name="Ikemura T."/>
            <person name="Matsumoto T."/>
            <person name="Sasaki T."/>
            <person name="Itoh T."/>
        </authorList>
    </citation>
    <scope>NUCLEOTIDE SEQUENCE [LARGE SCALE GENOMIC DNA]</scope>
    <source>
        <strain evidence="4">cv. Nipponbare</strain>
    </source>
</reference>
<keyword evidence="2" id="KW-0812">Transmembrane</keyword>
<evidence type="ECO:0000256" key="2">
    <source>
        <dbReference type="SAM" id="Phobius"/>
    </source>
</evidence>
<keyword evidence="2" id="KW-0472">Membrane</keyword>
<dbReference type="InParanoid" id="A0A0P0VW71"/>
<organism evidence="3 4">
    <name type="scientific">Oryza sativa subsp. japonica</name>
    <name type="common">Rice</name>
    <dbReference type="NCBI Taxonomy" id="39947"/>
    <lineage>
        <taxon>Eukaryota</taxon>
        <taxon>Viridiplantae</taxon>
        <taxon>Streptophyta</taxon>
        <taxon>Embryophyta</taxon>
        <taxon>Tracheophyta</taxon>
        <taxon>Spermatophyta</taxon>
        <taxon>Magnoliopsida</taxon>
        <taxon>Liliopsida</taxon>
        <taxon>Poales</taxon>
        <taxon>Poaceae</taxon>
        <taxon>BOP clade</taxon>
        <taxon>Oryzoideae</taxon>
        <taxon>Oryzeae</taxon>
        <taxon>Oryzinae</taxon>
        <taxon>Oryza</taxon>
        <taxon>Oryza sativa</taxon>
    </lineage>
</organism>
<keyword evidence="2" id="KW-1133">Transmembrane helix</keyword>
<name>A0A0P0VW71_ORYSJ</name>
<evidence type="ECO:0000313" key="3">
    <source>
        <dbReference type="EMBL" id="BAS83597.1"/>
    </source>
</evidence>
<dbReference type="AlphaFoldDB" id="A0A0P0VW71"/>
<reference evidence="4" key="1">
    <citation type="journal article" date="2005" name="Nature">
        <title>The map-based sequence of the rice genome.</title>
        <authorList>
            <consortium name="International rice genome sequencing project (IRGSP)"/>
            <person name="Matsumoto T."/>
            <person name="Wu J."/>
            <person name="Kanamori H."/>
            <person name="Katayose Y."/>
            <person name="Fujisawa M."/>
            <person name="Namiki N."/>
            <person name="Mizuno H."/>
            <person name="Yamamoto K."/>
            <person name="Antonio B.A."/>
            <person name="Baba T."/>
            <person name="Sakata K."/>
            <person name="Nagamura Y."/>
            <person name="Aoki H."/>
            <person name="Arikawa K."/>
            <person name="Arita K."/>
            <person name="Bito T."/>
            <person name="Chiden Y."/>
            <person name="Fujitsuka N."/>
            <person name="Fukunaka R."/>
            <person name="Hamada M."/>
            <person name="Harada C."/>
            <person name="Hayashi A."/>
            <person name="Hijishita S."/>
            <person name="Honda M."/>
            <person name="Hosokawa S."/>
            <person name="Ichikawa Y."/>
            <person name="Idonuma A."/>
            <person name="Iijima M."/>
            <person name="Ikeda M."/>
            <person name="Ikeno M."/>
            <person name="Ito K."/>
            <person name="Ito S."/>
            <person name="Ito T."/>
            <person name="Ito Y."/>
            <person name="Ito Y."/>
            <person name="Iwabuchi A."/>
            <person name="Kamiya K."/>
            <person name="Karasawa W."/>
            <person name="Kurita K."/>
            <person name="Katagiri S."/>
            <person name="Kikuta A."/>
            <person name="Kobayashi H."/>
            <person name="Kobayashi N."/>
            <person name="Machita K."/>
            <person name="Maehara T."/>
            <person name="Masukawa M."/>
            <person name="Mizubayashi T."/>
            <person name="Mukai Y."/>
            <person name="Nagasaki H."/>
            <person name="Nagata Y."/>
            <person name="Naito S."/>
            <person name="Nakashima M."/>
            <person name="Nakama Y."/>
            <person name="Nakamichi Y."/>
            <person name="Nakamura M."/>
            <person name="Meguro A."/>
            <person name="Negishi M."/>
            <person name="Ohta I."/>
            <person name="Ohta T."/>
            <person name="Okamoto M."/>
            <person name="Ono N."/>
            <person name="Saji S."/>
            <person name="Sakaguchi M."/>
            <person name="Sakai K."/>
            <person name="Shibata M."/>
            <person name="Shimokawa T."/>
            <person name="Song J."/>
            <person name="Takazaki Y."/>
            <person name="Terasawa K."/>
            <person name="Tsugane M."/>
            <person name="Tsuji K."/>
            <person name="Ueda S."/>
            <person name="Waki K."/>
            <person name="Yamagata H."/>
            <person name="Yamamoto M."/>
            <person name="Yamamoto S."/>
            <person name="Yamane H."/>
            <person name="Yoshiki S."/>
            <person name="Yoshihara R."/>
            <person name="Yukawa K."/>
            <person name="Zhong H."/>
            <person name="Yano M."/>
            <person name="Yuan Q."/>
            <person name="Ouyang S."/>
            <person name="Liu J."/>
            <person name="Jones K.M."/>
            <person name="Gansberger K."/>
            <person name="Moffat K."/>
            <person name="Hill J."/>
            <person name="Bera J."/>
            <person name="Fadrosh D."/>
            <person name="Jin S."/>
            <person name="Johri S."/>
            <person name="Kim M."/>
            <person name="Overton L."/>
            <person name="Reardon M."/>
            <person name="Tsitrin T."/>
            <person name="Vuong H."/>
            <person name="Weaver B."/>
            <person name="Ciecko A."/>
            <person name="Tallon L."/>
            <person name="Jackson J."/>
            <person name="Pai G."/>
            <person name="Aken S.V."/>
            <person name="Utterback T."/>
            <person name="Reidmuller S."/>
            <person name="Feldblyum T."/>
            <person name="Hsiao J."/>
            <person name="Zismann V."/>
            <person name="Iobst S."/>
            <person name="de Vazeille A.R."/>
            <person name="Buell C.R."/>
            <person name="Ying K."/>
            <person name="Li Y."/>
            <person name="Lu T."/>
            <person name="Huang Y."/>
            <person name="Zhao Q."/>
            <person name="Feng Q."/>
            <person name="Zhang L."/>
            <person name="Zhu J."/>
            <person name="Weng Q."/>
            <person name="Mu J."/>
            <person name="Lu Y."/>
            <person name="Fan D."/>
            <person name="Liu Y."/>
            <person name="Guan J."/>
            <person name="Zhang Y."/>
            <person name="Yu S."/>
            <person name="Liu X."/>
            <person name="Zhang Y."/>
            <person name="Hong G."/>
            <person name="Han B."/>
            <person name="Choisne N."/>
            <person name="Demange N."/>
            <person name="Orjeda G."/>
            <person name="Samain S."/>
            <person name="Cattolico L."/>
            <person name="Pelletier E."/>
            <person name="Couloux A."/>
            <person name="Segurens B."/>
            <person name="Wincker P."/>
            <person name="D'Hont A."/>
            <person name="Scarpelli C."/>
            <person name="Weissenbach J."/>
            <person name="Salanoubat M."/>
            <person name="Quetier F."/>
            <person name="Yu Y."/>
            <person name="Kim H.R."/>
            <person name="Rambo T."/>
            <person name="Currie J."/>
            <person name="Collura K."/>
            <person name="Luo M."/>
            <person name="Yang T."/>
            <person name="Ammiraju J.S.S."/>
            <person name="Engler F."/>
            <person name="Soderlund C."/>
            <person name="Wing R.A."/>
            <person name="Palmer L.E."/>
            <person name="de la Bastide M."/>
            <person name="Spiegel L."/>
            <person name="Nascimento L."/>
            <person name="Zutavern T."/>
            <person name="O'Shaughnessy A."/>
            <person name="Dike S."/>
            <person name="Dedhia N."/>
            <person name="Preston R."/>
            <person name="Balija V."/>
            <person name="McCombie W.R."/>
            <person name="Chow T."/>
            <person name="Chen H."/>
            <person name="Chung M."/>
            <person name="Chen C."/>
            <person name="Shaw J."/>
            <person name="Wu H."/>
            <person name="Hsiao K."/>
            <person name="Chao Y."/>
            <person name="Chu M."/>
            <person name="Cheng C."/>
            <person name="Hour A."/>
            <person name="Lee P."/>
            <person name="Lin S."/>
            <person name="Lin Y."/>
            <person name="Liou J."/>
            <person name="Liu S."/>
            <person name="Hsing Y."/>
            <person name="Raghuvanshi S."/>
            <person name="Mohanty A."/>
            <person name="Bharti A.K."/>
            <person name="Gaur A."/>
            <person name="Gupta V."/>
            <person name="Kumar D."/>
            <person name="Ravi V."/>
            <person name="Vij S."/>
            <person name="Kapur A."/>
            <person name="Khurana P."/>
            <person name="Khurana P."/>
            <person name="Khurana J.P."/>
            <person name="Tyagi A.K."/>
            <person name="Gaikwad K."/>
            <person name="Singh A."/>
            <person name="Dalal V."/>
            <person name="Srivastava S."/>
            <person name="Dixit A."/>
            <person name="Pal A.K."/>
            <person name="Ghazi I.A."/>
            <person name="Yadav M."/>
            <person name="Pandit A."/>
            <person name="Bhargava A."/>
            <person name="Sureshbabu K."/>
            <person name="Batra K."/>
            <person name="Sharma T.R."/>
            <person name="Mohapatra T."/>
            <person name="Singh N.K."/>
            <person name="Messing J."/>
            <person name="Nelson A.B."/>
            <person name="Fuks G."/>
            <person name="Kavchok S."/>
            <person name="Keizer G."/>
            <person name="Linton E."/>
            <person name="Llaca V."/>
            <person name="Song R."/>
            <person name="Tanyolac B."/>
            <person name="Young S."/>
            <person name="Ho-Il K."/>
            <person name="Hahn J.H."/>
            <person name="Sangsakoo G."/>
            <person name="Vanavichit A."/>
            <person name="de Mattos Luiz.A.T."/>
            <person name="Zimmer P.D."/>
            <person name="Malone G."/>
            <person name="Dellagostin O."/>
            <person name="de Oliveira A.C."/>
            <person name="Bevan M."/>
            <person name="Bancroft I."/>
            <person name="Minx P."/>
            <person name="Cordum H."/>
            <person name="Wilson R."/>
            <person name="Cheng Z."/>
            <person name="Jin W."/>
            <person name="Jiang J."/>
            <person name="Leong S.A."/>
            <person name="Iwama H."/>
            <person name="Gojobori T."/>
            <person name="Itoh T."/>
            <person name="Niimura Y."/>
            <person name="Fujii Y."/>
            <person name="Habara T."/>
            <person name="Sakai H."/>
            <person name="Sato Y."/>
            <person name="Wilson G."/>
            <person name="Kumar K."/>
            <person name="McCouch S."/>
            <person name="Juretic N."/>
            <person name="Hoen D."/>
            <person name="Wright S."/>
            <person name="Bruskiewich R."/>
            <person name="Bureau T."/>
            <person name="Miyao A."/>
            <person name="Hirochika H."/>
            <person name="Nishikawa T."/>
            <person name="Kadowaki K."/>
            <person name="Sugiura M."/>
            <person name="Burr B."/>
            <person name="Sasaki T."/>
        </authorList>
    </citation>
    <scope>NUCLEOTIDE SEQUENCE [LARGE SCALE GENOMIC DNA]</scope>
    <source>
        <strain evidence="4">cv. Nipponbare</strain>
    </source>
</reference>
<accession>A0A0P0VW71</accession>
<keyword evidence="4" id="KW-1185">Reference proteome</keyword>
<feature type="compositionally biased region" description="Pro residues" evidence="1">
    <location>
        <begin position="38"/>
        <end position="52"/>
    </location>
</feature>
<feature type="region of interest" description="Disordered" evidence="1">
    <location>
        <begin position="32"/>
        <end position="68"/>
    </location>
</feature>
<evidence type="ECO:0000313" key="4">
    <source>
        <dbReference type="Proteomes" id="UP000059680"/>
    </source>
</evidence>
<feature type="transmembrane region" description="Helical" evidence="2">
    <location>
        <begin position="75"/>
        <end position="91"/>
    </location>
</feature>
<dbReference type="Gramene" id="Os03t0283650-00">
    <property type="protein sequence ID" value="Os03t0283650-00"/>
    <property type="gene ID" value="Os03g0283650"/>
</dbReference>
<reference evidence="3 4" key="3">
    <citation type="journal article" date="2013" name="Rice">
        <title>Improvement of the Oryza sativa Nipponbare reference genome using next generation sequence and optical map data.</title>
        <authorList>
            <person name="Kawahara Y."/>
            <person name="de la Bastide M."/>
            <person name="Hamilton J.P."/>
            <person name="Kanamori H."/>
            <person name="McCombie W.R."/>
            <person name="Ouyang S."/>
            <person name="Schwartz D.C."/>
            <person name="Tanaka T."/>
            <person name="Wu J."/>
            <person name="Zhou S."/>
            <person name="Childs K.L."/>
            <person name="Davidson R.M."/>
            <person name="Lin H."/>
            <person name="Quesada-Ocampo L."/>
            <person name="Vaillancourt B."/>
            <person name="Sakai H."/>
            <person name="Lee S.S."/>
            <person name="Kim J."/>
            <person name="Numa H."/>
            <person name="Itoh T."/>
            <person name="Buell C.R."/>
            <person name="Matsumoto T."/>
        </authorList>
    </citation>
    <scope>NUCLEOTIDE SEQUENCE [LARGE SCALE GENOMIC DNA]</scope>
    <source>
        <strain evidence="4">cv. Nipponbare</strain>
    </source>
</reference>
<dbReference type="Proteomes" id="UP000059680">
    <property type="component" value="Chromosome 3"/>
</dbReference>
<dbReference type="EMBL" id="AP014959">
    <property type="protein sequence ID" value="BAS83597.1"/>
    <property type="molecule type" value="Genomic_DNA"/>
</dbReference>
<gene>
    <name evidence="3" type="ordered locus">Os03g0283650</name>
    <name evidence="3" type="ORF">OSNPB_030283650</name>
</gene>
<proteinExistence type="predicted"/>